<dbReference type="CDD" id="cd00075">
    <property type="entry name" value="HATPase"/>
    <property type="match status" value="1"/>
</dbReference>
<sequence>MISTSDRLIAFLEEHSTEFLHNWRSNIVISEQDLYKEEVLQNGLRMFHLVKRAIKNPLTEEEIQALAYKTAQERVEANVNISEFVYNVNVGKSEVIKWVSRSGIEWTELQPYLEDINALFDRFSYLAVKQYTDIRDKQLQEKELYIDQTHKERLTILGQMSSSFVHEFRNPLTSIIGFTKLLQHDYPDLPYLDIMQHELDQLNYRIAQFLHVSRKEIIESKREEINLSAMFKELLEFLYPSLLAGDVSTTLEVDESLIISGNKDELRQVFLNLIMNSIDALQIEKGERLIRIRSVLQASTLHLSITNNGPRIQQETINAIFEPFYTTKELGTGIGLFICKKLIEKHGGEITCFSTDEKTAFTIKLPLHSSMPTIPS</sequence>
<feature type="domain" description="Histidine kinase" evidence="9">
    <location>
        <begin position="163"/>
        <end position="369"/>
    </location>
</feature>
<dbReference type="InterPro" id="IPR036097">
    <property type="entry name" value="HisK_dim/P_sf"/>
</dbReference>
<dbReference type="InterPro" id="IPR004358">
    <property type="entry name" value="Sig_transdc_His_kin-like_C"/>
</dbReference>
<dbReference type="InterPro" id="IPR036890">
    <property type="entry name" value="HATPase_C_sf"/>
</dbReference>
<dbReference type="SMART" id="SM00388">
    <property type="entry name" value="HisKA"/>
    <property type="match status" value="1"/>
</dbReference>
<dbReference type="GO" id="GO:0005524">
    <property type="term" value="F:ATP binding"/>
    <property type="evidence" value="ECO:0007669"/>
    <property type="project" value="UniProtKB-KW"/>
</dbReference>
<evidence type="ECO:0000313" key="11">
    <source>
        <dbReference type="Proteomes" id="UP000181997"/>
    </source>
</evidence>
<dbReference type="PANTHER" id="PTHR43065">
    <property type="entry name" value="SENSOR HISTIDINE KINASE"/>
    <property type="match status" value="1"/>
</dbReference>
<dbReference type="CDD" id="cd00082">
    <property type="entry name" value="HisKA"/>
    <property type="match status" value="1"/>
</dbReference>
<keyword evidence="4" id="KW-0808">Transferase</keyword>
<dbReference type="OrthoDB" id="9815750at2"/>
<dbReference type="GO" id="GO:0000155">
    <property type="term" value="F:phosphorelay sensor kinase activity"/>
    <property type="evidence" value="ECO:0007669"/>
    <property type="project" value="InterPro"/>
</dbReference>
<name>A0A0V8HFM9_9BACI</name>
<evidence type="ECO:0000256" key="4">
    <source>
        <dbReference type="ARBA" id="ARBA00022679"/>
    </source>
</evidence>
<keyword evidence="11" id="KW-1185">Reference proteome</keyword>
<dbReference type="PANTHER" id="PTHR43065:SF46">
    <property type="entry name" value="C4-DICARBOXYLATE TRANSPORT SENSOR PROTEIN DCTB"/>
    <property type="match status" value="1"/>
</dbReference>
<evidence type="ECO:0000256" key="2">
    <source>
        <dbReference type="ARBA" id="ARBA00012438"/>
    </source>
</evidence>
<dbReference type="EC" id="2.7.13.3" evidence="2"/>
<dbReference type="Gene3D" id="1.10.287.130">
    <property type="match status" value="1"/>
</dbReference>
<evidence type="ECO:0000313" key="10">
    <source>
        <dbReference type="EMBL" id="SCC21808.1"/>
    </source>
</evidence>
<comment type="catalytic activity">
    <reaction evidence="1">
        <text>ATP + protein L-histidine = ADP + protein N-phospho-L-histidine.</text>
        <dbReference type="EC" id="2.7.13.3"/>
    </reaction>
</comment>
<dbReference type="EMBL" id="FMAU01000004">
    <property type="protein sequence ID" value="SCC21808.1"/>
    <property type="molecule type" value="Genomic_DNA"/>
</dbReference>
<dbReference type="PRINTS" id="PR00344">
    <property type="entry name" value="BCTRLSENSOR"/>
</dbReference>
<proteinExistence type="predicted"/>
<keyword evidence="7" id="KW-0067">ATP-binding</keyword>
<dbReference type="Pfam" id="PF09385">
    <property type="entry name" value="HisK_N"/>
    <property type="match status" value="1"/>
</dbReference>
<dbReference type="InterPro" id="IPR003594">
    <property type="entry name" value="HATPase_dom"/>
</dbReference>
<gene>
    <name evidence="10" type="ORF">GA0061094_3166</name>
</gene>
<dbReference type="Pfam" id="PF00512">
    <property type="entry name" value="HisKA"/>
    <property type="match status" value="1"/>
</dbReference>
<dbReference type="Gene3D" id="1.10.490.70">
    <property type="entry name" value="Histidine kinase N-terminal domain"/>
    <property type="match status" value="1"/>
</dbReference>
<dbReference type="RefSeq" id="WP_058299188.1">
    <property type="nucleotide sequence ID" value="NZ_FMAU01000004.1"/>
</dbReference>
<dbReference type="Proteomes" id="UP000181997">
    <property type="component" value="Unassembled WGS sequence"/>
</dbReference>
<dbReference type="Gene3D" id="3.30.565.10">
    <property type="entry name" value="Histidine kinase-like ATPase, C-terminal domain"/>
    <property type="match status" value="1"/>
</dbReference>
<evidence type="ECO:0000256" key="6">
    <source>
        <dbReference type="ARBA" id="ARBA00022777"/>
    </source>
</evidence>
<dbReference type="InterPro" id="IPR018984">
    <property type="entry name" value="Histidine_kinase_N"/>
</dbReference>
<evidence type="ECO:0000256" key="8">
    <source>
        <dbReference type="ARBA" id="ARBA00023012"/>
    </source>
</evidence>
<organism evidence="10 11">
    <name type="scientific">[Bacillus] enclensis</name>
    <dbReference type="NCBI Taxonomy" id="1402860"/>
    <lineage>
        <taxon>Bacteria</taxon>
        <taxon>Bacillati</taxon>
        <taxon>Bacillota</taxon>
        <taxon>Bacilli</taxon>
        <taxon>Bacillales</taxon>
        <taxon>Bacillaceae</taxon>
        <taxon>Rossellomorea</taxon>
    </lineage>
</organism>
<dbReference type="PROSITE" id="PS50109">
    <property type="entry name" value="HIS_KIN"/>
    <property type="match status" value="1"/>
</dbReference>
<dbReference type="AlphaFoldDB" id="A0A0V8HFM9"/>
<evidence type="ECO:0000256" key="5">
    <source>
        <dbReference type="ARBA" id="ARBA00022741"/>
    </source>
</evidence>
<keyword evidence="3" id="KW-0597">Phosphoprotein</keyword>
<accession>A0A0V8HFM9</accession>
<dbReference type="Pfam" id="PF02518">
    <property type="entry name" value="HATPase_c"/>
    <property type="match status" value="1"/>
</dbReference>
<keyword evidence="8" id="KW-0902">Two-component regulatory system</keyword>
<dbReference type="InterPro" id="IPR005467">
    <property type="entry name" value="His_kinase_dom"/>
</dbReference>
<keyword evidence="5" id="KW-0547">Nucleotide-binding</keyword>
<keyword evidence="6 10" id="KW-0418">Kinase</keyword>
<evidence type="ECO:0000256" key="7">
    <source>
        <dbReference type="ARBA" id="ARBA00022840"/>
    </source>
</evidence>
<protein>
    <recommendedName>
        <fullName evidence="2">histidine kinase</fullName>
        <ecNumber evidence="2">2.7.13.3</ecNumber>
    </recommendedName>
</protein>
<dbReference type="InterPro" id="IPR003661">
    <property type="entry name" value="HisK_dim/P_dom"/>
</dbReference>
<evidence type="ECO:0000256" key="1">
    <source>
        <dbReference type="ARBA" id="ARBA00000085"/>
    </source>
</evidence>
<dbReference type="SUPFAM" id="SSF55874">
    <property type="entry name" value="ATPase domain of HSP90 chaperone/DNA topoisomerase II/histidine kinase"/>
    <property type="match status" value="1"/>
</dbReference>
<reference evidence="11" key="1">
    <citation type="submission" date="2016-08" db="EMBL/GenBank/DDBJ databases">
        <authorList>
            <person name="Varghese N."/>
            <person name="Submissions Spin"/>
        </authorList>
    </citation>
    <scope>NUCLEOTIDE SEQUENCE [LARGE SCALE GENOMIC DNA]</scope>
    <source>
        <strain evidence="11">SGD-1123</strain>
    </source>
</reference>
<dbReference type="SUPFAM" id="SSF47384">
    <property type="entry name" value="Homodimeric domain of signal transducing histidine kinase"/>
    <property type="match status" value="1"/>
</dbReference>
<evidence type="ECO:0000256" key="3">
    <source>
        <dbReference type="ARBA" id="ARBA00022553"/>
    </source>
</evidence>
<evidence type="ECO:0000259" key="9">
    <source>
        <dbReference type="PROSITE" id="PS50109"/>
    </source>
</evidence>
<dbReference type="SMART" id="SM00387">
    <property type="entry name" value="HATPase_c"/>
    <property type="match status" value="1"/>
</dbReference>